<protein>
    <submittedName>
        <fullName evidence="3">LALA0S05e05578g1_1</fullName>
    </submittedName>
</protein>
<dbReference type="HOGENOM" id="CLU_038609_0_0_1"/>
<name>A0A0C7MXM1_9SACH</name>
<organism evidence="3 4">
    <name type="scientific">Lachancea lanzarotensis</name>
    <dbReference type="NCBI Taxonomy" id="1245769"/>
    <lineage>
        <taxon>Eukaryota</taxon>
        <taxon>Fungi</taxon>
        <taxon>Dikarya</taxon>
        <taxon>Ascomycota</taxon>
        <taxon>Saccharomycotina</taxon>
        <taxon>Saccharomycetes</taxon>
        <taxon>Saccharomycetales</taxon>
        <taxon>Saccharomycetaceae</taxon>
        <taxon>Lachancea</taxon>
    </lineage>
</organism>
<dbReference type="Proteomes" id="UP000054304">
    <property type="component" value="Unassembled WGS sequence"/>
</dbReference>
<dbReference type="EMBL" id="LN736364">
    <property type="protein sequence ID" value="CEP62434.1"/>
    <property type="molecule type" value="Genomic_DNA"/>
</dbReference>
<evidence type="ECO:0000256" key="1">
    <source>
        <dbReference type="SAM" id="MobiDB-lite"/>
    </source>
</evidence>
<evidence type="ECO:0000259" key="2">
    <source>
        <dbReference type="Pfam" id="PF10453"/>
    </source>
</evidence>
<dbReference type="GeneID" id="34685904"/>
<sequence>MNYNGQNSDSSIPRPTSSGRIMLDHNAGSNGINESSAGPSNSHYRNNHHLAQHSAYYPQYTSYGYHHGQPPVSYHGYYQHQPQQYAPQSLYVPPYYNQLAPAPTPASFTPGFQNGKQHEPTACSSPHKPQNHKENYQENSDEEIKNLETNTVEEMDNGAVKTRANDSLSDVVKTEESPVQIQGTSITLTSDGDIEKWREERRKMWLLKISNQREKHKLELGVQEEQTPKQLSFQNVRKDQQFIQNIQNQIGRYNSSPNLSLNLVQRTMAEENAKLLNFIKELGDAQLLEYELNDEEKEKLFGNAKRGKPRGDYNKRPANARNGPSRYEGNAKRQRFQQSS</sequence>
<dbReference type="STRING" id="1245769.A0A0C7MXM1"/>
<feature type="compositionally biased region" description="Polar residues" evidence="1">
    <location>
        <begin position="27"/>
        <end position="44"/>
    </location>
</feature>
<gene>
    <name evidence="3" type="ORF">LALA0_S05e05578g</name>
</gene>
<dbReference type="OrthoDB" id="273070at2759"/>
<feature type="region of interest" description="Disordered" evidence="1">
    <location>
        <begin position="102"/>
        <end position="138"/>
    </location>
</feature>
<feature type="region of interest" description="Disordered" evidence="1">
    <location>
        <begin position="1"/>
        <end position="46"/>
    </location>
</feature>
<dbReference type="InterPro" id="IPR019496">
    <property type="entry name" value="NUFIP1_cons_dom"/>
</dbReference>
<dbReference type="Gene3D" id="6.10.250.1790">
    <property type="match status" value="1"/>
</dbReference>
<evidence type="ECO:0000313" key="3">
    <source>
        <dbReference type="EMBL" id="CEP62434.1"/>
    </source>
</evidence>
<dbReference type="RefSeq" id="XP_022628660.1">
    <property type="nucleotide sequence ID" value="XM_022772325.1"/>
</dbReference>
<evidence type="ECO:0000313" key="4">
    <source>
        <dbReference type="Proteomes" id="UP000054304"/>
    </source>
</evidence>
<accession>A0A0C7MXM1</accession>
<reference evidence="3 4" key="1">
    <citation type="submission" date="2014-12" db="EMBL/GenBank/DDBJ databases">
        <authorList>
            <person name="Neuveglise Cecile"/>
        </authorList>
    </citation>
    <scope>NUCLEOTIDE SEQUENCE [LARGE SCALE GENOMIC DNA]</scope>
    <source>
        <strain evidence="3 4">CBS 12615</strain>
    </source>
</reference>
<feature type="compositionally biased region" description="Polar residues" evidence="1">
    <location>
        <begin position="106"/>
        <end position="115"/>
    </location>
</feature>
<dbReference type="Pfam" id="PF10453">
    <property type="entry name" value="NUFIP1"/>
    <property type="match status" value="1"/>
</dbReference>
<dbReference type="GO" id="GO:0005654">
    <property type="term" value="C:nucleoplasm"/>
    <property type="evidence" value="ECO:0007669"/>
    <property type="project" value="EnsemblFungi"/>
</dbReference>
<dbReference type="AlphaFoldDB" id="A0A0C7MXM1"/>
<feature type="domain" description="FMR1-interacting protein 1 conserved" evidence="2">
    <location>
        <begin position="176"/>
        <end position="226"/>
    </location>
</feature>
<feature type="compositionally biased region" description="Polar residues" evidence="1">
    <location>
        <begin position="1"/>
        <end position="19"/>
    </location>
</feature>
<dbReference type="GO" id="GO:0000492">
    <property type="term" value="P:box C/D snoRNP assembly"/>
    <property type="evidence" value="ECO:0007669"/>
    <property type="project" value="EnsemblFungi"/>
</dbReference>
<feature type="region of interest" description="Disordered" evidence="1">
    <location>
        <begin position="300"/>
        <end position="340"/>
    </location>
</feature>
<keyword evidence="4" id="KW-1185">Reference proteome</keyword>
<dbReference type="GO" id="GO:0000027">
    <property type="term" value="P:ribosomal large subunit assembly"/>
    <property type="evidence" value="ECO:0007669"/>
    <property type="project" value="EnsemblFungi"/>
</dbReference>
<proteinExistence type="predicted"/>